<proteinExistence type="predicted"/>
<reference evidence="2 3" key="1">
    <citation type="journal article" date="2016" name="Proc. Natl. Acad. Sci. U.S.A.">
        <title>Lipid metabolic changes in an early divergent fungus govern the establishment of a mutualistic symbiosis with endobacteria.</title>
        <authorList>
            <person name="Lastovetsky O.A."/>
            <person name="Gaspar M.L."/>
            <person name="Mondo S.J."/>
            <person name="LaButti K.M."/>
            <person name="Sandor L."/>
            <person name="Grigoriev I.V."/>
            <person name="Henry S.A."/>
            <person name="Pawlowska T.E."/>
        </authorList>
    </citation>
    <scope>NUCLEOTIDE SEQUENCE [LARGE SCALE GENOMIC DNA]</scope>
    <source>
        <strain evidence="2 3">ATCC 11559</strain>
    </source>
</reference>
<evidence type="ECO:0000313" key="3">
    <source>
        <dbReference type="Proteomes" id="UP000242381"/>
    </source>
</evidence>
<accession>A0A1X0RPW0</accession>
<dbReference type="Proteomes" id="UP000242381">
    <property type="component" value="Unassembled WGS sequence"/>
</dbReference>
<dbReference type="EMBL" id="KV921500">
    <property type="protein sequence ID" value="ORE13938.1"/>
    <property type="molecule type" value="Genomic_DNA"/>
</dbReference>
<sequence>MNDKQELKTTLLNPVASSSKTKRHVPTLLSLPECLAYTCPEQSNSDLSSSTAIGTTGQDKQSFLITRLPKAMIHQWKQISSLRQHSVKSRLSSNDMKDQKRIYSYYRDPNISPCSTAVADEEKGYFHIHAAQKIKKTPRGRIAALVMILFGFLIVIVFIIMGLGKATESNEDSIDSMQNSTISASFIDANKLMMMPTTHLPRQTHNQTELMPTPICDTMTRFVLIEDASVLSQIITQGVTPSYLPIPS</sequence>
<organism evidence="2 3">
    <name type="scientific">Rhizopus microsporus</name>
    <dbReference type="NCBI Taxonomy" id="58291"/>
    <lineage>
        <taxon>Eukaryota</taxon>
        <taxon>Fungi</taxon>
        <taxon>Fungi incertae sedis</taxon>
        <taxon>Mucoromycota</taxon>
        <taxon>Mucoromycotina</taxon>
        <taxon>Mucoromycetes</taxon>
        <taxon>Mucorales</taxon>
        <taxon>Mucorineae</taxon>
        <taxon>Rhizopodaceae</taxon>
        <taxon>Rhizopus</taxon>
    </lineage>
</organism>
<keyword evidence="1" id="KW-0472">Membrane</keyword>
<gene>
    <name evidence="2" type="ORF">BCV71DRAFT_258301</name>
</gene>
<keyword evidence="1" id="KW-0812">Transmembrane</keyword>
<keyword evidence="1" id="KW-1133">Transmembrane helix</keyword>
<feature type="transmembrane region" description="Helical" evidence="1">
    <location>
        <begin position="142"/>
        <end position="164"/>
    </location>
</feature>
<dbReference type="VEuPathDB" id="FungiDB:BCV72DRAFT_335405"/>
<protein>
    <submittedName>
        <fullName evidence="2">Uncharacterized protein</fullName>
    </submittedName>
</protein>
<evidence type="ECO:0000313" key="2">
    <source>
        <dbReference type="EMBL" id="ORE13938.1"/>
    </source>
</evidence>
<evidence type="ECO:0000256" key="1">
    <source>
        <dbReference type="SAM" id="Phobius"/>
    </source>
</evidence>
<dbReference type="AlphaFoldDB" id="A0A1X0RPW0"/>
<name>A0A1X0RPW0_RHIZD</name>